<dbReference type="InterPro" id="IPR016089">
    <property type="entry name" value="Chalcone_isomerase_bundle_sf"/>
</dbReference>
<dbReference type="STRING" id="3750.A0A498JHU3"/>
<gene>
    <name evidence="9" type="ORF">DVH24_024061</name>
</gene>
<organism evidence="9 10">
    <name type="scientific">Malus domestica</name>
    <name type="common">Apple</name>
    <name type="synonym">Pyrus malus</name>
    <dbReference type="NCBI Taxonomy" id="3750"/>
    <lineage>
        <taxon>Eukaryota</taxon>
        <taxon>Viridiplantae</taxon>
        <taxon>Streptophyta</taxon>
        <taxon>Embryophyta</taxon>
        <taxon>Tracheophyta</taxon>
        <taxon>Spermatophyta</taxon>
        <taxon>Magnoliopsida</taxon>
        <taxon>eudicotyledons</taxon>
        <taxon>Gunneridae</taxon>
        <taxon>Pentapetalae</taxon>
        <taxon>rosids</taxon>
        <taxon>fabids</taxon>
        <taxon>Rosales</taxon>
        <taxon>Rosaceae</taxon>
        <taxon>Amygdaloideae</taxon>
        <taxon>Maleae</taxon>
        <taxon>Malus</taxon>
    </lineage>
</organism>
<comment type="pathway">
    <text evidence="1">Secondary metabolite biosynthesis; flavonoid biosynthesis.</text>
</comment>
<evidence type="ECO:0000313" key="10">
    <source>
        <dbReference type="Proteomes" id="UP000290289"/>
    </source>
</evidence>
<comment type="function">
    <text evidence="5">Catalyzes the intramolecular cyclization of bicyclic chalcones into tricyclic (S)-flavanones. Responsible for the isomerization of 4,2',4',6'-tetrahydroxychalcone (also termed chalcone) into naringenin.</text>
</comment>
<evidence type="ECO:0000256" key="3">
    <source>
        <dbReference type="ARBA" id="ARBA00023235"/>
    </source>
</evidence>
<evidence type="ECO:0000256" key="4">
    <source>
        <dbReference type="ARBA" id="ARBA00023241"/>
    </source>
</evidence>
<evidence type="ECO:0000256" key="6">
    <source>
        <dbReference type="ARBA" id="ARBA00034056"/>
    </source>
</evidence>
<comment type="similarity">
    <text evidence="2 7">Belongs to the chalcone isomerase family.</text>
</comment>
<dbReference type="InterPro" id="IPR036298">
    <property type="entry name" value="Chalcone_isomerase_sf"/>
</dbReference>
<keyword evidence="10" id="KW-1185">Reference proteome</keyword>
<evidence type="ECO:0000313" key="9">
    <source>
        <dbReference type="EMBL" id="RXH94377.1"/>
    </source>
</evidence>
<evidence type="ECO:0000256" key="1">
    <source>
        <dbReference type="ARBA" id="ARBA00004966"/>
    </source>
</evidence>
<dbReference type="Pfam" id="PF02431">
    <property type="entry name" value="Chalcone"/>
    <property type="match status" value="1"/>
</dbReference>
<dbReference type="GO" id="GO:0009813">
    <property type="term" value="P:flavonoid biosynthetic process"/>
    <property type="evidence" value="ECO:0007669"/>
    <property type="project" value="UniProtKB-UniPathway"/>
</dbReference>
<keyword evidence="3" id="KW-0413">Isomerase</keyword>
<dbReference type="UniPathway" id="UPA00154"/>
<dbReference type="PANTHER" id="PTHR28039:SF8">
    <property type="entry name" value="CHALCONE--FLAVANONE ISOMERASE 1-RELATED"/>
    <property type="match status" value="1"/>
</dbReference>
<dbReference type="Proteomes" id="UP000290289">
    <property type="component" value="Chromosome 7"/>
</dbReference>
<dbReference type="AlphaFoldDB" id="A0A498JHU3"/>
<evidence type="ECO:0000256" key="5">
    <source>
        <dbReference type="ARBA" id="ARBA00025429"/>
    </source>
</evidence>
<feature type="domain" description="Chalcone isomerase" evidence="8">
    <location>
        <begin position="43"/>
        <end position="168"/>
    </location>
</feature>
<comment type="caution">
    <text evidence="9">The sequence shown here is derived from an EMBL/GenBank/DDBJ whole genome shotgun (WGS) entry which is preliminary data.</text>
</comment>
<accession>A0A498JHU3</accession>
<keyword evidence="4" id="KW-0284">Flavonoid biosynthesis</keyword>
<dbReference type="PANTHER" id="PTHR28039">
    <property type="entry name" value="CHALCONE--FLAVONONE ISOMERASE 1-RELATED"/>
    <property type="match status" value="1"/>
</dbReference>
<dbReference type="EMBL" id="RDQH01000333">
    <property type="protein sequence ID" value="RXH94377.1"/>
    <property type="molecule type" value="Genomic_DNA"/>
</dbReference>
<evidence type="ECO:0000256" key="7">
    <source>
        <dbReference type="RuleBase" id="RU361158"/>
    </source>
</evidence>
<dbReference type="Gene3D" id="1.10.890.20">
    <property type="match status" value="1"/>
</dbReference>
<dbReference type="InterPro" id="IPR016087">
    <property type="entry name" value="Chalcone_isomerase"/>
</dbReference>
<dbReference type="GO" id="GO:0045430">
    <property type="term" value="F:chalcone isomerase activity"/>
    <property type="evidence" value="ECO:0007669"/>
    <property type="project" value="UniProtKB-EC"/>
</dbReference>
<evidence type="ECO:0000256" key="2">
    <source>
        <dbReference type="ARBA" id="ARBA00007166"/>
    </source>
</evidence>
<comment type="catalytic activity">
    <reaction evidence="6">
        <text>a chalcone = a flavanone.</text>
        <dbReference type="EC" id="5.5.1.6"/>
    </reaction>
</comment>
<dbReference type="SUPFAM" id="SSF54626">
    <property type="entry name" value="Chalcone isomerase"/>
    <property type="match status" value="1"/>
</dbReference>
<protein>
    <recommendedName>
        <fullName evidence="7">Chalcone-flavonone isomerase family protein</fullName>
    </recommendedName>
</protein>
<name>A0A498JHU3_MALDO</name>
<evidence type="ECO:0000259" key="8">
    <source>
        <dbReference type="Pfam" id="PF02431"/>
    </source>
</evidence>
<proteinExistence type="inferred from homology"/>
<sequence>MDNFILFYFCQMRDLKVFVSTHDPKLGLSSYNLTCDLSHLLRPFEKFTQVTFIQHLTGRQYSEKVAENCIASWKLAGFYSGEEAKAIETFLEVFKDQTFPHGSSVSFTQSPPHGSSTISFSKDESIPQVGNEVMVNKLLGEAILESIIGKHGVSPAARQRLPQRLSDLLTEKPELLGVGKPTNQVEVGGN</sequence>
<reference evidence="9 10" key="1">
    <citation type="submission" date="2018-10" db="EMBL/GenBank/DDBJ databases">
        <title>A high-quality apple genome assembly.</title>
        <authorList>
            <person name="Hu J."/>
        </authorList>
    </citation>
    <scope>NUCLEOTIDE SEQUENCE [LARGE SCALE GENOMIC DNA]</scope>
    <source>
        <strain evidence="10">cv. HFTH1</strain>
        <tissue evidence="9">Young leaf</tissue>
    </source>
</reference>
<dbReference type="InterPro" id="IPR016088">
    <property type="entry name" value="Chalcone_isomerase_3-sand"/>
</dbReference>
<dbReference type="InterPro" id="IPR044164">
    <property type="entry name" value="CFI"/>
</dbReference>
<dbReference type="Gene3D" id="3.50.70.10">
    <property type="match status" value="1"/>
</dbReference>